<name>I2FU17_USTHO</name>
<dbReference type="Proteomes" id="UP000006174">
    <property type="component" value="Unassembled WGS sequence"/>
</dbReference>
<dbReference type="HOGENOM" id="CLU_287309_0_0_1"/>
<sequence>MGRHTPGHFDDVFLNKVKAVCIHVLDQLNEANEIEQAFDLCPSISRRNRVILSFLRDADQANDATSSSSATNASASLSGSPPLGILRPSTSIRPSREPSLGTDSIASLSAQRRRRAREMQYVRDPIGSNDDSDSQATVAGPSSTSSHAHLDPAWARNPNMSQPDYTFEQFAEHLDPTDKLLKRSFEIVIKETARQALAKKRDPNYDPANSSARPFADPAASLRSAIASSRGVSSHGAGRPRYGSRQAAWSRVQAADPYWNASDPNVRTASLDRTYQLLRSLRSSTRTLNSQPDAGLQPTNAPLTDSDRPPRRTLRDLMLTTATGRLGSSQVPLPSTWSPSSSLTSRTTQPLTSATHLPIRVARAAPNWDADSSSSSPDGLVPQLAQSRLAARSNSAVALSQQAINARLAEAARRNAEAARTIVDAERLRSSQFIRTSIESLRASLFQLHMDLTGTQLQQLDRSRPSQTQENASSPSAQTDLCASYALVMDTIELFDDTLRRLSCLVSNTSRETDQDASSTAQTVDPQRHADSSQMRTSLWRARNLMLLSSMTRRPDLSENAASTGESDAATSHEAELRAHRHLLATIEESHWSRADARPPSAGSIRAWRRKLAAWYYLDRDRSCYPDAPHSNSQPEDVYARWHPDLELPYSLDDEIVAPTTFGSASSRPYPITDPQAAWAYVRSHDAALANDLNQDDEVRAALEAGSVATALQQVLRLHNENADTAAPSSSAATEAAVASSIGTAEELHTMQLAHATVEDADPDVSLTRTTSLSRRGAVRGLPLSNFDTSSIRSARSSLSLRRPRSEVDLAGDLSAGMRERQRNAQEDNDAIEEDIVETGIEIDTVPHSPVRESASATSGTSSLQPPSDRPRTGRSGSFTFITTPAAVLRSRQRSASQSQDGPRSESPAAAPAVEEGDSEAEEYIDLDLDLGMAGDDAFDFDLVDFLHSESRRARRQDDDEDELETDSMFASSSPPPRPQDSRHQNADADASQDDADSSSPTGIRVFISGSGASTPAEARQATFEAYAERARLLERRRRMERQRQVQDDDDAREGGGNGSEEHSSEGRRRRRGRQIGETRGNSGENADRRNSLPFPRSSER</sequence>
<feature type="compositionally biased region" description="Polar residues" evidence="1">
    <location>
        <begin position="855"/>
        <end position="866"/>
    </location>
</feature>
<dbReference type="OMA" id="RAREMQY"/>
<feature type="region of interest" description="Disordered" evidence="1">
    <location>
        <begin position="950"/>
        <end position="1021"/>
    </location>
</feature>
<accession>I2FU17</accession>
<feature type="compositionally biased region" description="Low complexity" evidence="1">
    <location>
        <begin position="63"/>
        <end position="76"/>
    </location>
</feature>
<evidence type="ECO:0000313" key="2">
    <source>
        <dbReference type="EMBL" id="CCF50410.1"/>
    </source>
</evidence>
<protein>
    <submittedName>
        <fullName evidence="2">Uncharacterized protein</fullName>
    </submittedName>
</protein>
<feature type="compositionally biased region" description="Low complexity" evidence="1">
    <location>
        <begin position="219"/>
        <end position="230"/>
    </location>
</feature>
<comment type="caution">
    <text evidence="2">The sequence shown here is derived from an EMBL/GenBank/DDBJ whole genome shotgun (WGS) entry which is preliminary data.</text>
</comment>
<proteinExistence type="predicted"/>
<feature type="compositionally biased region" description="Low complexity" evidence="1">
    <location>
        <begin position="332"/>
        <end position="353"/>
    </location>
</feature>
<organism evidence="2 3">
    <name type="scientific">Ustilago hordei</name>
    <name type="common">Barley covered smut fungus</name>
    <dbReference type="NCBI Taxonomy" id="120017"/>
    <lineage>
        <taxon>Eukaryota</taxon>
        <taxon>Fungi</taxon>
        <taxon>Dikarya</taxon>
        <taxon>Basidiomycota</taxon>
        <taxon>Ustilaginomycotina</taxon>
        <taxon>Ustilaginomycetes</taxon>
        <taxon>Ustilaginales</taxon>
        <taxon>Ustilaginaceae</taxon>
        <taxon>Ustilago</taxon>
    </lineage>
</organism>
<evidence type="ECO:0000256" key="1">
    <source>
        <dbReference type="SAM" id="MobiDB-lite"/>
    </source>
</evidence>
<dbReference type="EMBL" id="CAGI01000154">
    <property type="protein sequence ID" value="CCF50410.1"/>
    <property type="molecule type" value="Genomic_DNA"/>
</dbReference>
<reference evidence="2 3" key="1">
    <citation type="journal article" date="2012" name="Plant Cell">
        <title>Genome comparison of barley and maize smut fungi reveals targeted loss of RNA silencing components and species-specific presence of transposable elements.</title>
        <authorList>
            <person name="Laurie J.D."/>
            <person name="Ali S."/>
            <person name="Linning R."/>
            <person name="Mannhaupt G."/>
            <person name="Wong P."/>
            <person name="Gueldener U."/>
            <person name="Muensterkoetter M."/>
            <person name="Moore R."/>
            <person name="Kahmann R."/>
            <person name="Bakkeren G."/>
            <person name="Schirawski J."/>
        </authorList>
    </citation>
    <scope>NUCLEOTIDE SEQUENCE [LARGE SCALE GENOMIC DNA]</scope>
    <source>
        <strain evidence="3">Uh4875-4</strain>
    </source>
</reference>
<feature type="compositionally biased region" description="Polar residues" evidence="1">
    <location>
        <begin position="509"/>
        <end position="525"/>
    </location>
</feature>
<feature type="compositionally biased region" description="Acidic residues" evidence="1">
    <location>
        <begin position="827"/>
        <end position="837"/>
    </location>
</feature>
<evidence type="ECO:0000313" key="3">
    <source>
        <dbReference type="Proteomes" id="UP000006174"/>
    </source>
</evidence>
<feature type="compositionally biased region" description="Polar residues" evidence="1">
    <location>
        <begin position="134"/>
        <end position="147"/>
    </location>
</feature>
<keyword evidence="3" id="KW-1185">Reference proteome</keyword>
<feature type="region of interest" description="Disordered" evidence="1">
    <location>
        <begin position="509"/>
        <end position="535"/>
    </location>
</feature>
<feature type="region of interest" description="Disordered" evidence="1">
    <location>
        <begin position="1036"/>
        <end position="1101"/>
    </location>
</feature>
<dbReference type="AlphaFoldDB" id="I2FU17"/>
<feature type="region of interest" description="Disordered" evidence="1">
    <location>
        <begin position="284"/>
        <end position="355"/>
    </location>
</feature>
<feature type="region of interest" description="Disordered" evidence="1">
    <location>
        <begin position="197"/>
        <end position="244"/>
    </location>
</feature>
<dbReference type="eggNOG" id="ENOG502RE4I">
    <property type="taxonomic scope" value="Eukaryota"/>
</dbReference>
<feature type="compositionally biased region" description="Polar residues" evidence="1">
    <location>
        <begin position="320"/>
        <end position="331"/>
    </location>
</feature>
<gene>
    <name evidence="2" type="ORF">UHOR_08035</name>
</gene>
<feature type="region of interest" description="Disordered" evidence="1">
    <location>
        <begin position="63"/>
        <end position="157"/>
    </location>
</feature>
<feature type="region of interest" description="Disordered" evidence="1">
    <location>
        <begin position="458"/>
        <end position="477"/>
    </location>
</feature>
<feature type="region of interest" description="Disordered" evidence="1">
    <location>
        <begin position="810"/>
        <end position="920"/>
    </location>
</feature>
<feature type="compositionally biased region" description="Basic and acidic residues" evidence="1">
    <location>
        <begin position="305"/>
        <end position="315"/>
    </location>
</feature>